<evidence type="ECO:0000313" key="3">
    <source>
        <dbReference type="Proteomes" id="UP000030686"/>
    </source>
</evidence>
<protein>
    <recommendedName>
        <fullName evidence="4">HNH nuclease domain-containing protein</fullName>
    </recommendedName>
</protein>
<dbReference type="OrthoDB" id="5416097at2759"/>
<gene>
    <name evidence="2" type="ORF">PROQFM164_S05g000072</name>
</gene>
<feature type="compositionally biased region" description="Polar residues" evidence="1">
    <location>
        <begin position="133"/>
        <end position="160"/>
    </location>
</feature>
<name>W6QQA8_PENRF</name>
<organism evidence="2 3">
    <name type="scientific">Penicillium roqueforti (strain FM164)</name>
    <dbReference type="NCBI Taxonomy" id="1365484"/>
    <lineage>
        <taxon>Eukaryota</taxon>
        <taxon>Fungi</taxon>
        <taxon>Dikarya</taxon>
        <taxon>Ascomycota</taxon>
        <taxon>Pezizomycotina</taxon>
        <taxon>Eurotiomycetes</taxon>
        <taxon>Eurotiomycetidae</taxon>
        <taxon>Eurotiales</taxon>
        <taxon>Aspergillaceae</taxon>
        <taxon>Penicillium</taxon>
    </lineage>
</organism>
<reference evidence="2" key="1">
    <citation type="journal article" date="2014" name="Nat. Commun.">
        <title>Multiple recent horizontal transfers of a large genomic region in cheese making fungi.</title>
        <authorList>
            <person name="Cheeseman K."/>
            <person name="Ropars J."/>
            <person name="Renault P."/>
            <person name="Dupont J."/>
            <person name="Gouzy J."/>
            <person name="Branca A."/>
            <person name="Abraham A.L."/>
            <person name="Ceppi M."/>
            <person name="Conseiller E."/>
            <person name="Debuchy R."/>
            <person name="Malagnac F."/>
            <person name="Goarin A."/>
            <person name="Silar P."/>
            <person name="Lacoste S."/>
            <person name="Sallet E."/>
            <person name="Bensimon A."/>
            <person name="Giraud T."/>
            <person name="Brygoo Y."/>
        </authorList>
    </citation>
    <scope>NUCLEOTIDE SEQUENCE [LARGE SCALE GENOMIC DNA]</scope>
    <source>
        <strain evidence="2">FM164</strain>
    </source>
</reference>
<feature type="region of interest" description="Disordered" evidence="1">
    <location>
        <begin position="78"/>
        <end position="160"/>
    </location>
</feature>
<dbReference type="AlphaFoldDB" id="W6QQA8"/>
<evidence type="ECO:0008006" key="4">
    <source>
        <dbReference type="Google" id="ProtNLM"/>
    </source>
</evidence>
<proteinExistence type="predicted"/>
<accession>W6QQA8</accession>
<evidence type="ECO:0000313" key="2">
    <source>
        <dbReference type="EMBL" id="CDM36239.1"/>
    </source>
</evidence>
<dbReference type="EMBL" id="HG792019">
    <property type="protein sequence ID" value="CDM36239.1"/>
    <property type="molecule type" value="Genomic_DNA"/>
</dbReference>
<feature type="compositionally biased region" description="Low complexity" evidence="1">
    <location>
        <begin position="85"/>
        <end position="103"/>
    </location>
</feature>
<keyword evidence="3" id="KW-1185">Reference proteome</keyword>
<sequence>MEPLDDQNIFSEFEDEERRQLIEELIRQDPRLAELPRTNFFTLWFSDIEVLRVFANVLQRGDPNFKWRKYLLSTPDPSDVPGVFASSKQANKSSSKGKSSSGSRLPVPAQSPAGRTRSTSPRKGQPGLRERSINTPRTSWDDQQNPLGESSTSVQQSPSLGQDLTLCLERDSNRCIITKRDHPGIQCAHIIPYKLNGSSTRGATWEWLENFWGEARADRWKAELLGGSNHQINTEQVKNITTGIIALTHPLPSEELLKMQWILSRIASSW</sequence>
<dbReference type="Proteomes" id="UP000030686">
    <property type="component" value="Unassembled WGS sequence"/>
</dbReference>
<evidence type="ECO:0000256" key="1">
    <source>
        <dbReference type="SAM" id="MobiDB-lite"/>
    </source>
</evidence>